<feature type="domain" description="HTH araC/xylS-type" evidence="3">
    <location>
        <begin position="241"/>
        <end position="340"/>
    </location>
</feature>
<dbReference type="InterPro" id="IPR029062">
    <property type="entry name" value="Class_I_gatase-like"/>
</dbReference>
<dbReference type="Gene3D" id="3.40.50.880">
    <property type="match status" value="1"/>
</dbReference>
<evidence type="ECO:0000256" key="1">
    <source>
        <dbReference type="ARBA" id="ARBA00023015"/>
    </source>
</evidence>
<dbReference type="Proteomes" id="UP000250299">
    <property type="component" value="Chromosome"/>
</dbReference>
<accession>A0A2Z4RFN8</accession>
<dbReference type="SUPFAM" id="SSF52317">
    <property type="entry name" value="Class I glutamine amidotransferase-like"/>
    <property type="match status" value="1"/>
</dbReference>
<dbReference type="GO" id="GO:0043565">
    <property type="term" value="F:sequence-specific DNA binding"/>
    <property type="evidence" value="ECO:0007669"/>
    <property type="project" value="InterPro"/>
</dbReference>
<keyword evidence="1" id="KW-0805">Transcription regulation</keyword>
<dbReference type="OrthoDB" id="9803764at2"/>
<dbReference type="GO" id="GO:0003700">
    <property type="term" value="F:DNA-binding transcription factor activity"/>
    <property type="evidence" value="ECO:0007669"/>
    <property type="project" value="InterPro"/>
</dbReference>
<dbReference type="PANTHER" id="PTHR43130">
    <property type="entry name" value="ARAC-FAMILY TRANSCRIPTIONAL REGULATOR"/>
    <property type="match status" value="1"/>
</dbReference>
<dbReference type="InterPro" id="IPR052158">
    <property type="entry name" value="INH-QAR"/>
</dbReference>
<evidence type="ECO:0000256" key="2">
    <source>
        <dbReference type="ARBA" id="ARBA00023163"/>
    </source>
</evidence>
<dbReference type="PANTHER" id="PTHR43130:SF3">
    <property type="entry name" value="HTH-TYPE TRANSCRIPTIONAL REGULATOR RV1931C"/>
    <property type="match status" value="1"/>
</dbReference>
<dbReference type="SUPFAM" id="SSF46689">
    <property type="entry name" value="Homeodomain-like"/>
    <property type="match status" value="1"/>
</dbReference>
<sequence>MNEIASPTASPKPQPALEPDHPRLIVFLAYPEMGLLDLTGAQTVFWAASRYRHALNLPGYTLHTASLAGGLMHTAEGLAVHTVPLSDFDVPSIDTLIVPGAPKILEAMHFSLDLVAWLAEASSQVKRTASVCSGTFLLAEAGLLENRRAATHWKMCDMLKEHYPSIEVDSDAIFVKQGSVWTSAGVSAGIDLALALVEEDCGREVALQVAREMVVFLKRPGGQAQYSQLLQSQTSEGAAFDDLHLWISHNLATENLTVEALAQQVQMSPRNFARVYKLKTGRTPAKAVEVLRVEAARRLLEDSERNIDQISRLCGFGDEDRMRLTFQRNLGVSPRDYRSRFSR</sequence>
<dbReference type="InterPro" id="IPR018060">
    <property type="entry name" value="HTH_AraC"/>
</dbReference>
<protein>
    <submittedName>
        <fullName evidence="4">Helix-turn-helix domain-containing protein</fullName>
    </submittedName>
</protein>
<evidence type="ECO:0000313" key="5">
    <source>
        <dbReference type="Proteomes" id="UP000250299"/>
    </source>
</evidence>
<dbReference type="InterPro" id="IPR002818">
    <property type="entry name" value="DJ-1/PfpI"/>
</dbReference>
<reference evidence="4 5" key="1">
    <citation type="submission" date="2018-05" db="EMBL/GenBank/DDBJ databases">
        <title>Whole genome sequence of Pseudomonas putida JBC17.</title>
        <authorList>
            <person name="Lee Y.H."/>
            <person name="David K."/>
        </authorList>
    </citation>
    <scope>NUCLEOTIDE SEQUENCE [LARGE SCALE GENOMIC DNA]</scope>
    <source>
        <strain evidence="4 5">JBC17</strain>
    </source>
</reference>
<dbReference type="Gene3D" id="1.10.10.60">
    <property type="entry name" value="Homeodomain-like"/>
    <property type="match status" value="1"/>
</dbReference>
<dbReference type="PROSITE" id="PS01124">
    <property type="entry name" value="HTH_ARAC_FAMILY_2"/>
    <property type="match status" value="1"/>
</dbReference>
<organism evidence="4 5">
    <name type="scientific">Pseudomonas putida</name>
    <name type="common">Arthrobacter siderocapsulatus</name>
    <dbReference type="NCBI Taxonomy" id="303"/>
    <lineage>
        <taxon>Bacteria</taxon>
        <taxon>Pseudomonadati</taxon>
        <taxon>Pseudomonadota</taxon>
        <taxon>Gammaproteobacteria</taxon>
        <taxon>Pseudomonadales</taxon>
        <taxon>Pseudomonadaceae</taxon>
        <taxon>Pseudomonas</taxon>
    </lineage>
</organism>
<dbReference type="RefSeq" id="WP_110963592.1">
    <property type="nucleotide sequence ID" value="NZ_CP029693.1"/>
</dbReference>
<dbReference type="InterPro" id="IPR009057">
    <property type="entry name" value="Homeodomain-like_sf"/>
</dbReference>
<dbReference type="AlphaFoldDB" id="A0A2Z4RFN8"/>
<dbReference type="SMART" id="SM00342">
    <property type="entry name" value="HTH_ARAC"/>
    <property type="match status" value="1"/>
</dbReference>
<dbReference type="Pfam" id="PF12833">
    <property type="entry name" value="HTH_18"/>
    <property type="match status" value="1"/>
</dbReference>
<gene>
    <name evidence="4" type="ORF">DKY63_07875</name>
</gene>
<proteinExistence type="predicted"/>
<evidence type="ECO:0000259" key="3">
    <source>
        <dbReference type="PROSITE" id="PS01124"/>
    </source>
</evidence>
<dbReference type="Pfam" id="PF01965">
    <property type="entry name" value="DJ-1_PfpI"/>
    <property type="match status" value="1"/>
</dbReference>
<dbReference type="EMBL" id="CP029693">
    <property type="protein sequence ID" value="AWY39822.1"/>
    <property type="molecule type" value="Genomic_DNA"/>
</dbReference>
<dbReference type="CDD" id="cd03137">
    <property type="entry name" value="GATase1_AraC_1"/>
    <property type="match status" value="1"/>
</dbReference>
<keyword evidence="2" id="KW-0804">Transcription</keyword>
<evidence type="ECO:0000313" key="4">
    <source>
        <dbReference type="EMBL" id="AWY39822.1"/>
    </source>
</evidence>
<name>A0A2Z4RFN8_PSEPU</name>